<evidence type="ECO:0000313" key="2">
    <source>
        <dbReference type="EMBL" id="UUX58550.1"/>
    </source>
</evidence>
<proteinExistence type="predicted"/>
<accession>A0AA94XWT4</accession>
<dbReference type="Proteomes" id="UP001060018">
    <property type="component" value="Chromosome"/>
</dbReference>
<gene>
    <name evidence="2" type="ORF">NUH22_14805</name>
</gene>
<dbReference type="EMBL" id="CP102487">
    <property type="protein sequence ID" value="UUX58550.1"/>
    <property type="molecule type" value="Genomic_DNA"/>
</dbReference>
<name>A0AA94XWT4_9MICC</name>
<dbReference type="AlphaFoldDB" id="A0AA94XWT4"/>
<protein>
    <submittedName>
        <fullName evidence="2">DUF222 domain-containing protein</fullName>
    </submittedName>
</protein>
<dbReference type="RefSeq" id="WP_257745522.1">
    <property type="nucleotide sequence ID" value="NZ_CP102487.1"/>
</dbReference>
<feature type="region of interest" description="Disordered" evidence="1">
    <location>
        <begin position="471"/>
        <end position="491"/>
    </location>
</feature>
<reference evidence="2" key="1">
    <citation type="journal article" date="2022" name="Pest Manag. Sci.">
        <title>Glutamicibacter halophytocola-mediated host fitness of potato tuber moth on Solanaceae crops.</title>
        <authorList>
            <person name="Wang W."/>
            <person name="Xiao G."/>
            <person name="Du G."/>
            <person name="Chang L."/>
            <person name="Yang Y."/>
            <person name="Ye J."/>
            <person name="Chen B."/>
        </authorList>
    </citation>
    <scope>NUCLEOTIDE SEQUENCE</scope>
    <source>
        <strain evidence="2">S2</strain>
    </source>
</reference>
<evidence type="ECO:0000313" key="3">
    <source>
        <dbReference type="Proteomes" id="UP001060018"/>
    </source>
</evidence>
<evidence type="ECO:0000256" key="1">
    <source>
        <dbReference type="SAM" id="MobiDB-lite"/>
    </source>
</evidence>
<organism evidence="2 3">
    <name type="scientific">Glutamicibacter halophytocola</name>
    <dbReference type="NCBI Taxonomy" id="1933880"/>
    <lineage>
        <taxon>Bacteria</taxon>
        <taxon>Bacillati</taxon>
        <taxon>Actinomycetota</taxon>
        <taxon>Actinomycetes</taxon>
        <taxon>Micrococcales</taxon>
        <taxon>Micrococcaceae</taxon>
        <taxon>Glutamicibacter</taxon>
    </lineage>
</organism>
<sequence>MSETTIPPAQTPNPENHDGFTAVVKGLETSLAYIEEHGTAEECLTSIARLERAISSLRYHQAALAHQTEINVVHQNATRGNLKQLNRGTAATIALARKTDPHGYREYLENCRILFNDTPHLAAAYSRGEFTEAQMRAILTPLRILKAERRTEFDQLYAKNPRLFANQGTRKISDTVKDFTYAYASDDQCKEQKSAEGQRRIKFTAHPDTGMMSLHAELPIIAGLALKNDIKAKSTSLKAHGDPRTRAQIEADYLASFCTSPDATVPVNMNVALVMTDKTLFLGDRQPAYLDGYGVIAPQYARELVAGKEILNNMTLAEMATTRPPAFIDTLEASIELIRLYTAPGDRELIAMDSTARIFPEKMKKFIRTRDRRCRTPFCDGMIEEIDHVTQACLGGHTCVVNADGRCKFCNQAKETPGWQEIVISRGPHRMKIATGMGPTYHSTAPPATGFAHQPYPQCMSEADWVRSFEDWLNRPPDTGSSPPDIEDIPA</sequence>